<evidence type="ECO:0000313" key="2">
    <source>
        <dbReference type="Proteomes" id="UP000887458"/>
    </source>
</evidence>
<dbReference type="EMBL" id="NJHN03000105">
    <property type="protein sequence ID" value="KAH9414778.1"/>
    <property type="molecule type" value="Genomic_DNA"/>
</dbReference>
<accession>A0ABQ8IWU8</accession>
<comment type="caution">
    <text evidence="1">The sequence shown here is derived from an EMBL/GenBank/DDBJ whole genome shotgun (WGS) entry which is preliminary data.</text>
</comment>
<dbReference type="Proteomes" id="UP000887458">
    <property type="component" value="Unassembled WGS sequence"/>
</dbReference>
<reference evidence="1 2" key="1">
    <citation type="journal article" date="2018" name="J. Allergy Clin. Immunol.">
        <title>High-quality assembly of Dermatophagoides pteronyssinus genome and transcriptome reveals a wide range of novel allergens.</title>
        <authorList>
            <person name="Liu X.Y."/>
            <person name="Yang K.Y."/>
            <person name="Wang M.Q."/>
            <person name="Kwok J.S."/>
            <person name="Zeng X."/>
            <person name="Yang Z."/>
            <person name="Xiao X.J."/>
            <person name="Lau C.P."/>
            <person name="Li Y."/>
            <person name="Huang Z.M."/>
            <person name="Ba J.G."/>
            <person name="Yim A.K."/>
            <person name="Ouyang C.Y."/>
            <person name="Ngai S.M."/>
            <person name="Chan T.F."/>
            <person name="Leung E.L."/>
            <person name="Liu L."/>
            <person name="Liu Z.G."/>
            <person name="Tsui S.K."/>
        </authorList>
    </citation>
    <scope>NUCLEOTIDE SEQUENCE [LARGE SCALE GENOMIC DNA]</scope>
    <source>
        <strain evidence="1">Derp</strain>
    </source>
</reference>
<gene>
    <name evidence="1" type="ORF">DERP_008619</name>
</gene>
<sequence>PKSCIQRDCNNNCVREGFRFGKCQHLYPPQVYLDNLFEYSAFCFTLLMFQHDNLTNSI</sequence>
<organism evidence="1 2">
    <name type="scientific">Dermatophagoides pteronyssinus</name>
    <name type="common">European house dust mite</name>
    <dbReference type="NCBI Taxonomy" id="6956"/>
    <lineage>
        <taxon>Eukaryota</taxon>
        <taxon>Metazoa</taxon>
        <taxon>Ecdysozoa</taxon>
        <taxon>Arthropoda</taxon>
        <taxon>Chelicerata</taxon>
        <taxon>Arachnida</taxon>
        <taxon>Acari</taxon>
        <taxon>Acariformes</taxon>
        <taxon>Sarcoptiformes</taxon>
        <taxon>Astigmata</taxon>
        <taxon>Psoroptidia</taxon>
        <taxon>Analgoidea</taxon>
        <taxon>Pyroglyphidae</taxon>
        <taxon>Dermatophagoidinae</taxon>
        <taxon>Dermatophagoides</taxon>
    </lineage>
</organism>
<proteinExistence type="predicted"/>
<protein>
    <submittedName>
        <fullName evidence="1">Uncharacterized protein</fullName>
    </submittedName>
</protein>
<evidence type="ECO:0000313" key="1">
    <source>
        <dbReference type="EMBL" id="KAH9414778.1"/>
    </source>
</evidence>
<feature type="non-terminal residue" evidence="1">
    <location>
        <position position="1"/>
    </location>
</feature>
<keyword evidence="2" id="KW-1185">Reference proteome</keyword>
<name>A0ABQ8IWU8_DERPT</name>
<reference evidence="1 2" key="2">
    <citation type="journal article" date="2022" name="Mol. Biol. Evol.">
        <title>Comparative Genomics Reveals Insights into the Divergent Evolution of Astigmatic Mites and Household Pest Adaptations.</title>
        <authorList>
            <person name="Xiong Q."/>
            <person name="Wan A.T."/>
            <person name="Liu X."/>
            <person name="Fung C.S."/>
            <person name="Xiao X."/>
            <person name="Malainual N."/>
            <person name="Hou J."/>
            <person name="Wang L."/>
            <person name="Wang M."/>
            <person name="Yang K.Y."/>
            <person name="Cui Y."/>
            <person name="Leung E.L."/>
            <person name="Nong W."/>
            <person name="Shin S.K."/>
            <person name="Au S.W."/>
            <person name="Jeong K.Y."/>
            <person name="Chew F.T."/>
            <person name="Hui J.H."/>
            <person name="Leung T.F."/>
            <person name="Tungtrongchitr A."/>
            <person name="Zhong N."/>
            <person name="Liu Z."/>
            <person name="Tsui S.K."/>
        </authorList>
    </citation>
    <scope>NUCLEOTIDE SEQUENCE [LARGE SCALE GENOMIC DNA]</scope>
    <source>
        <strain evidence="1">Derp</strain>
    </source>
</reference>